<keyword evidence="3" id="KW-1185">Reference proteome</keyword>
<name>A0AA96JV59_9BACT</name>
<dbReference type="RefSeq" id="WP_312741669.1">
    <property type="nucleotide sequence ID" value="NZ_CP116968.1"/>
</dbReference>
<sequence length="251" mass="28588">MKKIKKKKSASQVVPAFLVGWTHGNAPPPGYIAAWFDEAYGGPLRIRFLTSNGHHHFEAAHTNWTAEVNMEPSTAIVEQWQGRLQWEQTQLAILFPPTNSVTDRRDALLHVARMARGVTLLTDGTTYDVATGTYLNPSDWRDRGLEVFRITDHIQVEHREDVQRARMWFHTRGLTKFGLDEIETFQSMGLSSREVKDTILRVADHLIEQGKNSKVGERIVLDGHGPQVIVVRHRTDPVYGTPLAFREFILE</sequence>
<dbReference type="AlphaFoldDB" id="A0AA96JV59"/>
<protein>
    <recommendedName>
        <fullName evidence="1">DUF4026 domain-containing protein</fullName>
    </recommendedName>
</protein>
<organism evidence="2 3">
    <name type="scientific">Candidatus Nitrospira neomarina</name>
    <dbReference type="NCBI Taxonomy" id="3020899"/>
    <lineage>
        <taxon>Bacteria</taxon>
        <taxon>Pseudomonadati</taxon>
        <taxon>Nitrospirota</taxon>
        <taxon>Nitrospiria</taxon>
        <taxon>Nitrospirales</taxon>
        <taxon>Nitrospiraceae</taxon>
        <taxon>Nitrospira</taxon>
    </lineage>
</organism>
<evidence type="ECO:0000259" key="1">
    <source>
        <dbReference type="Pfam" id="PF22789"/>
    </source>
</evidence>
<dbReference type="InterPro" id="IPR053886">
    <property type="entry name" value="DUF4026_middle"/>
</dbReference>
<dbReference type="EMBL" id="CP116968">
    <property type="protein sequence ID" value="WNM60645.1"/>
    <property type="molecule type" value="Genomic_DNA"/>
</dbReference>
<dbReference type="Proteomes" id="UP001302494">
    <property type="component" value="Chromosome"/>
</dbReference>
<proteinExistence type="predicted"/>
<evidence type="ECO:0000313" key="3">
    <source>
        <dbReference type="Proteomes" id="UP001302494"/>
    </source>
</evidence>
<gene>
    <name evidence="2" type="ORF">PQG83_12845</name>
</gene>
<dbReference type="Pfam" id="PF22789">
    <property type="entry name" value="DUF4026_C"/>
    <property type="match status" value="1"/>
</dbReference>
<evidence type="ECO:0000313" key="2">
    <source>
        <dbReference type="EMBL" id="WNM60645.1"/>
    </source>
</evidence>
<dbReference type="KEGG" id="nneo:PQG83_12845"/>
<feature type="domain" description="DUF4026" evidence="1">
    <location>
        <begin position="161"/>
        <end position="221"/>
    </location>
</feature>
<accession>A0AA96JV59</accession>
<reference evidence="2 3" key="1">
    <citation type="submission" date="2023-01" db="EMBL/GenBank/DDBJ databases">
        <title>Cultivation and genomic characterization of new, ubiquitous marine nitrite-oxidizing bacteria from the Nitrospirales.</title>
        <authorList>
            <person name="Mueller A.J."/>
            <person name="Daebeler A."/>
            <person name="Herbold C.W."/>
            <person name="Kirkegaard R.H."/>
            <person name="Daims H."/>
        </authorList>
    </citation>
    <scope>NUCLEOTIDE SEQUENCE [LARGE SCALE GENOMIC DNA]</scope>
    <source>
        <strain evidence="2 3">DK</strain>
    </source>
</reference>